<dbReference type="PANTHER" id="PTHR43791">
    <property type="entry name" value="PERMEASE-RELATED"/>
    <property type="match status" value="1"/>
</dbReference>
<evidence type="ECO:0000256" key="3">
    <source>
        <dbReference type="ARBA" id="ARBA00022692"/>
    </source>
</evidence>
<feature type="transmembrane region" description="Helical" evidence="7">
    <location>
        <begin position="297"/>
        <end position="316"/>
    </location>
</feature>
<keyword evidence="2" id="KW-0813">Transport</keyword>
<dbReference type="PANTHER" id="PTHR43791:SF39">
    <property type="entry name" value="TRANSPORTER LIZ1_SEO1, PUTATIVE (AFU_ORTHOLOGUE AFUA_3G00980)-RELATED"/>
    <property type="match status" value="1"/>
</dbReference>
<dbReference type="OrthoDB" id="3639251at2759"/>
<dbReference type="FunFam" id="1.20.1250.20:FF:000065">
    <property type="entry name" value="Putative MFS pantothenate transporter"/>
    <property type="match status" value="1"/>
</dbReference>
<dbReference type="GO" id="GO:0016020">
    <property type="term" value="C:membrane"/>
    <property type="evidence" value="ECO:0007669"/>
    <property type="project" value="UniProtKB-SubCell"/>
</dbReference>
<dbReference type="Pfam" id="PF07690">
    <property type="entry name" value="MFS_1"/>
    <property type="match status" value="1"/>
</dbReference>
<dbReference type="Gene3D" id="1.20.1250.20">
    <property type="entry name" value="MFS general substrate transporter like domains"/>
    <property type="match status" value="2"/>
</dbReference>
<comment type="similarity">
    <text evidence="6">Belongs to the major facilitator superfamily. Allantoate permease family.</text>
</comment>
<organism evidence="8 9">
    <name type="scientific">Cyberlindnera jadinii (strain ATCC 18201 / CBS 1600 / BCRC 20928 / JCM 3617 / NBRC 0987 / NRRL Y-1542)</name>
    <name type="common">Torula yeast</name>
    <name type="synonym">Candida utilis</name>
    <dbReference type="NCBI Taxonomy" id="983966"/>
    <lineage>
        <taxon>Eukaryota</taxon>
        <taxon>Fungi</taxon>
        <taxon>Dikarya</taxon>
        <taxon>Ascomycota</taxon>
        <taxon>Saccharomycotina</taxon>
        <taxon>Saccharomycetes</taxon>
        <taxon>Phaffomycetales</taxon>
        <taxon>Phaffomycetaceae</taxon>
        <taxon>Cyberlindnera</taxon>
    </lineage>
</organism>
<dbReference type="AlphaFoldDB" id="A0A1E4RZW6"/>
<dbReference type="OMA" id="FTWVCFM"/>
<dbReference type="InterPro" id="IPR011701">
    <property type="entry name" value="MFS"/>
</dbReference>
<proteinExistence type="inferred from homology"/>
<accession>A0A1E4RZW6</accession>
<feature type="transmembrane region" description="Helical" evidence="7">
    <location>
        <begin position="426"/>
        <end position="448"/>
    </location>
</feature>
<evidence type="ECO:0000256" key="2">
    <source>
        <dbReference type="ARBA" id="ARBA00022448"/>
    </source>
</evidence>
<keyword evidence="9" id="KW-1185">Reference proteome</keyword>
<keyword evidence="4 7" id="KW-1133">Transmembrane helix</keyword>
<evidence type="ECO:0000256" key="7">
    <source>
        <dbReference type="SAM" id="Phobius"/>
    </source>
</evidence>
<evidence type="ECO:0000256" key="6">
    <source>
        <dbReference type="ARBA" id="ARBA00037968"/>
    </source>
</evidence>
<feature type="transmembrane region" description="Helical" evidence="7">
    <location>
        <begin position="226"/>
        <end position="246"/>
    </location>
</feature>
<name>A0A1E4RZW6_CYBJN</name>
<evidence type="ECO:0000313" key="8">
    <source>
        <dbReference type="EMBL" id="ODV72787.1"/>
    </source>
</evidence>
<evidence type="ECO:0000256" key="4">
    <source>
        <dbReference type="ARBA" id="ARBA00022989"/>
    </source>
</evidence>
<keyword evidence="3 7" id="KW-0812">Transmembrane</keyword>
<evidence type="ECO:0000256" key="5">
    <source>
        <dbReference type="ARBA" id="ARBA00023136"/>
    </source>
</evidence>
<feature type="transmembrane region" description="Helical" evidence="7">
    <location>
        <begin position="194"/>
        <end position="214"/>
    </location>
</feature>
<gene>
    <name evidence="8" type="ORF">CYBJADRAFT_177883</name>
</gene>
<feature type="transmembrane region" description="Helical" evidence="7">
    <location>
        <begin position="393"/>
        <end position="414"/>
    </location>
</feature>
<feature type="transmembrane region" description="Helical" evidence="7">
    <location>
        <begin position="132"/>
        <end position="152"/>
    </location>
</feature>
<sequence length="491" mass="56647">MNPITTRSYIITFCSWPMDKKSGIHVRTERLHSEDTWSYKIQSFLWDTIDRPVLERKFLVKLDTFLLSSACLGYFIKTLNQSNIGTAYVNGMKEYYGMEGNDYNKLISLWTVGYVIGQIPSQLILHRVNASCYFCILELTWALLTLCCVFVRDIKSLYLLRFLIGVTESGYFPGMEYLLGCWYSKGELTKRSTLFSCSGSLAGLISGPLQQLILKMDWSSTSLVPFQWMFCIDCFLSIPVALYTYFMIPGTPSTTEVFYFNRLDKLVGLERRRLSGAQLEKEELSWPKLKTFFKDHWYIYVFPLLFLCFNNSGELMTSQSFQLWMKIDLGLDSSYYNLYPSVISALSIIFALIVAKLNDWGQLHALFLSTMFLCTIISGVILSVWQVPLKLHWMAYYLFGITHSIGQPVIFSWINGILSHDDLQRNFVIVVTNTSAYFTSVWVPMLTFNQRDAPNFHVGFIYTTFLGVCGLFLVALVLFKINRSLKTYHRS</sequence>
<feature type="transmembrane region" description="Helical" evidence="7">
    <location>
        <begin position="366"/>
        <end position="387"/>
    </location>
</feature>
<feature type="transmembrane region" description="Helical" evidence="7">
    <location>
        <begin position="107"/>
        <end position="125"/>
    </location>
</feature>
<dbReference type="InterPro" id="IPR036259">
    <property type="entry name" value="MFS_trans_sf"/>
</dbReference>
<feature type="transmembrane region" description="Helical" evidence="7">
    <location>
        <begin position="336"/>
        <end position="354"/>
    </location>
</feature>
<dbReference type="STRING" id="983966.A0A1E4RZW6"/>
<protein>
    <submittedName>
        <fullName evidence="8">MFS general substrate transporter</fullName>
    </submittedName>
</protein>
<evidence type="ECO:0000256" key="1">
    <source>
        <dbReference type="ARBA" id="ARBA00004141"/>
    </source>
</evidence>
<dbReference type="SUPFAM" id="SSF103473">
    <property type="entry name" value="MFS general substrate transporter"/>
    <property type="match status" value="1"/>
</dbReference>
<dbReference type="Proteomes" id="UP000094389">
    <property type="component" value="Unassembled WGS sequence"/>
</dbReference>
<dbReference type="GO" id="GO:0022857">
    <property type="term" value="F:transmembrane transporter activity"/>
    <property type="evidence" value="ECO:0007669"/>
    <property type="project" value="InterPro"/>
</dbReference>
<evidence type="ECO:0000313" key="9">
    <source>
        <dbReference type="Proteomes" id="UP000094389"/>
    </source>
</evidence>
<dbReference type="EMBL" id="KV453933">
    <property type="protein sequence ID" value="ODV72787.1"/>
    <property type="molecule type" value="Genomic_DNA"/>
</dbReference>
<comment type="subcellular location">
    <subcellularLocation>
        <location evidence="1">Membrane</location>
        <topology evidence="1">Multi-pass membrane protein</topology>
    </subcellularLocation>
</comment>
<reference evidence="8 9" key="1">
    <citation type="journal article" date="2016" name="Proc. Natl. Acad. Sci. U.S.A.">
        <title>Comparative genomics of biotechnologically important yeasts.</title>
        <authorList>
            <person name="Riley R."/>
            <person name="Haridas S."/>
            <person name="Wolfe K.H."/>
            <person name="Lopes M.R."/>
            <person name="Hittinger C.T."/>
            <person name="Goeker M."/>
            <person name="Salamov A.A."/>
            <person name="Wisecaver J.H."/>
            <person name="Long T.M."/>
            <person name="Calvey C.H."/>
            <person name="Aerts A.L."/>
            <person name="Barry K.W."/>
            <person name="Choi C."/>
            <person name="Clum A."/>
            <person name="Coughlan A.Y."/>
            <person name="Deshpande S."/>
            <person name="Douglass A.P."/>
            <person name="Hanson S.J."/>
            <person name="Klenk H.-P."/>
            <person name="LaButti K.M."/>
            <person name="Lapidus A."/>
            <person name="Lindquist E.A."/>
            <person name="Lipzen A.M."/>
            <person name="Meier-Kolthoff J.P."/>
            <person name="Ohm R.A."/>
            <person name="Otillar R.P."/>
            <person name="Pangilinan J.L."/>
            <person name="Peng Y."/>
            <person name="Rokas A."/>
            <person name="Rosa C.A."/>
            <person name="Scheuner C."/>
            <person name="Sibirny A.A."/>
            <person name="Slot J.C."/>
            <person name="Stielow J.B."/>
            <person name="Sun H."/>
            <person name="Kurtzman C.P."/>
            <person name="Blackwell M."/>
            <person name="Grigoriev I.V."/>
            <person name="Jeffries T.W."/>
        </authorList>
    </citation>
    <scope>NUCLEOTIDE SEQUENCE [LARGE SCALE GENOMIC DNA]</scope>
    <source>
        <strain evidence="9">ATCC 18201 / CBS 1600 / BCRC 20928 / JCM 3617 / NBRC 0987 / NRRL Y-1542</strain>
    </source>
</reference>
<keyword evidence="5 7" id="KW-0472">Membrane</keyword>
<dbReference type="RefSeq" id="XP_020069826.1">
    <property type="nucleotide sequence ID" value="XM_020216893.1"/>
</dbReference>
<feature type="transmembrane region" description="Helical" evidence="7">
    <location>
        <begin position="460"/>
        <end position="481"/>
    </location>
</feature>
<dbReference type="GeneID" id="30991289"/>